<dbReference type="InterPro" id="IPR036890">
    <property type="entry name" value="HATPase_C_sf"/>
</dbReference>
<dbReference type="InterPro" id="IPR010559">
    <property type="entry name" value="Sig_transdc_His_kin_internal"/>
</dbReference>
<comment type="caution">
    <text evidence="2">The sequence shown here is derived from an EMBL/GenBank/DDBJ whole genome shotgun (WGS) entry which is preliminary data.</text>
</comment>
<dbReference type="PANTHER" id="PTHR34220">
    <property type="entry name" value="SENSOR HISTIDINE KINASE YPDA"/>
    <property type="match status" value="1"/>
</dbReference>
<dbReference type="GO" id="GO:0016301">
    <property type="term" value="F:kinase activity"/>
    <property type="evidence" value="ECO:0007669"/>
    <property type="project" value="UniProtKB-KW"/>
</dbReference>
<dbReference type="InterPro" id="IPR050640">
    <property type="entry name" value="Bact_2-comp_sensor_kinase"/>
</dbReference>
<reference evidence="2 3" key="1">
    <citation type="submission" date="2022-07" db="EMBL/GenBank/DDBJ databases">
        <title>Mucilaginibacter sp. JC4.</title>
        <authorList>
            <person name="Le V."/>
            <person name="Ko S.-R."/>
            <person name="Ahn C.-Y."/>
            <person name="Oh H.-M."/>
        </authorList>
    </citation>
    <scope>NUCLEOTIDE SEQUENCE [LARGE SCALE GENOMIC DNA]</scope>
    <source>
        <strain evidence="2 3">JC4</strain>
    </source>
</reference>
<evidence type="ECO:0000313" key="2">
    <source>
        <dbReference type="EMBL" id="MCQ6958324.1"/>
    </source>
</evidence>
<keyword evidence="2" id="KW-0808">Transferase</keyword>
<gene>
    <name evidence="2" type="ORF">NPE20_10160</name>
</gene>
<name>A0ABT1T155_9SPHI</name>
<keyword evidence="2" id="KW-0418">Kinase</keyword>
<organism evidence="2 3">
    <name type="scientific">Mucilaginibacter aquariorum</name>
    <dbReference type="NCBI Taxonomy" id="2967225"/>
    <lineage>
        <taxon>Bacteria</taxon>
        <taxon>Pseudomonadati</taxon>
        <taxon>Bacteroidota</taxon>
        <taxon>Sphingobacteriia</taxon>
        <taxon>Sphingobacteriales</taxon>
        <taxon>Sphingobacteriaceae</taxon>
        <taxon>Mucilaginibacter</taxon>
    </lineage>
</organism>
<dbReference type="EMBL" id="JANHOH010000001">
    <property type="protein sequence ID" value="MCQ6958324.1"/>
    <property type="molecule type" value="Genomic_DNA"/>
</dbReference>
<evidence type="ECO:0000313" key="3">
    <source>
        <dbReference type="Proteomes" id="UP001204376"/>
    </source>
</evidence>
<protein>
    <submittedName>
        <fullName evidence="2">Histidine kinase</fullName>
    </submittedName>
</protein>
<sequence length="210" mass="24204">MEKEQLRSIAHTLELENKYITAENAYLQNQISPHLLFNSLNFIYGAIHKLSERAGKGVMLLSEIMRYSLVSSEDNRTVLLADEVDQIERLIELSHLRFEHQLYIRFIKRGKLKGVRVLPLILITLVENMVKHGDLGAPNQPGRISLTYMENQLAFKTENLKRTSSPHPPGGIGLKNIEKRLSNFYPDRYEFEIQDTETLFTVTLNINLNP</sequence>
<proteinExistence type="predicted"/>
<dbReference type="PANTHER" id="PTHR34220:SF7">
    <property type="entry name" value="SENSOR HISTIDINE KINASE YPDA"/>
    <property type="match status" value="1"/>
</dbReference>
<dbReference type="Gene3D" id="3.30.565.10">
    <property type="entry name" value="Histidine kinase-like ATPase, C-terminal domain"/>
    <property type="match status" value="1"/>
</dbReference>
<keyword evidence="3" id="KW-1185">Reference proteome</keyword>
<evidence type="ECO:0000259" key="1">
    <source>
        <dbReference type="Pfam" id="PF06580"/>
    </source>
</evidence>
<dbReference type="Pfam" id="PF06580">
    <property type="entry name" value="His_kinase"/>
    <property type="match status" value="1"/>
</dbReference>
<accession>A0ABT1T155</accession>
<feature type="domain" description="Signal transduction histidine kinase internal region" evidence="1">
    <location>
        <begin position="22"/>
        <end position="102"/>
    </location>
</feature>
<dbReference type="Proteomes" id="UP001204376">
    <property type="component" value="Unassembled WGS sequence"/>
</dbReference>